<evidence type="ECO:0000313" key="4">
    <source>
        <dbReference type="EMBL" id="HJC24606.1"/>
    </source>
</evidence>
<dbReference type="InterPro" id="IPR003594">
    <property type="entry name" value="HATPase_dom"/>
</dbReference>
<dbReference type="Pfam" id="PF06580">
    <property type="entry name" value="His_kinase"/>
    <property type="match status" value="1"/>
</dbReference>
<feature type="transmembrane region" description="Helical" evidence="2">
    <location>
        <begin position="12"/>
        <end position="34"/>
    </location>
</feature>
<keyword evidence="2" id="KW-0812">Transmembrane</keyword>
<feature type="compositionally biased region" description="Basic and acidic residues" evidence="1">
    <location>
        <begin position="593"/>
        <end position="611"/>
    </location>
</feature>
<accession>A0A9D2NI11</accession>
<dbReference type="SUPFAM" id="SSF55874">
    <property type="entry name" value="ATPase domain of HSP90 chaperone/DNA topoisomerase II/histidine kinase"/>
    <property type="match status" value="1"/>
</dbReference>
<dbReference type="PANTHER" id="PTHR34220:SF7">
    <property type="entry name" value="SENSOR HISTIDINE KINASE YPDA"/>
    <property type="match status" value="1"/>
</dbReference>
<evidence type="ECO:0000256" key="1">
    <source>
        <dbReference type="SAM" id="MobiDB-lite"/>
    </source>
</evidence>
<reference evidence="4" key="1">
    <citation type="journal article" date="2021" name="PeerJ">
        <title>Extensive microbial diversity within the chicken gut microbiome revealed by metagenomics and culture.</title>
        <authorList>
            <person name="Gilroy R."/>
            <person name="Ravi A."/>
            <person name="Getino M."/>
            <person name="Pursley I."/>
            <person name="Horton D.L."/>
            <person name="Alikhan N.F."/>
            <person name="Baker D."/>
            <person name="Gharbi K."/>
            <person name="Hall N."/>
            <person name="Watson M."/>
            <person name="Adriaenssens E.M."/>
            <person name="Foster-Nyarko E."/>
            <person name="Jarju S."/>
            <person name="Secka A."/>
            <person name="Antonio M."/>
            <person name="Oren A."/>
            <person name="Chaudhuri R.R."/>
            <person name="La Ragione R."/>
            <person name="Hildebrand F."/>
            <person name="Pallen M.J."/>
        </authorList>
    </citation>
    <scope>NUCLEOTIDE SEQUENCE</scope>
    <source>
        <strain evidence="4">USAMLcec2-132</strain>
    </source>
</reference>
<name>A0A9D2NI11_9FIRM</name>
<feature type="transmembrane region" description="Helical" evidence="2">
    <location>
        <begin position="290"/>
        <end position="308"/>
    </location>
</feature>
<evidence type="ECO:0000313" key="5">
    <source>
        <dbReference type="Proteomes" id="UP000823891"/>
    </source>
</evidence>
<dbReference type="GO" id="GO:0000155">
    <property type="term" value="F:phosphorelay sensor kinase activity"/>
    <property type="evidence" value="ECO:0007669"/>
    <property type="project" value="InterPro"/>
</dbReference>
<protein>
    <submittedName>
        <fullName evidence="4">Sensor histidine kinase</fullName>
    </submittedName>
</protein>
<dbReference type="Proteomes" id="UP000823891">
    <property type="component" value="Unassembled WGS sequence"/>
</dbReference>
<dbReference type="SMART" id="SM00387">
    <property type="entry name" value="HATPase_c"/>
    <property type="match status" value="1"/>
</dbReference>
<evidence type="ECO:0000259" key="3">
    <source>
        <dbReference type="SMART" id="SM00387"/>
    </source>
</evidence>
<dbReference type="PANTHER" id="PTHR34220">
    <property type="entry name" value="SENSOR HISTIDINE KINASE YPDA"/>
    <property type="match status" value="1"/>
</dbReference>
<dbReference type="EMBL" id="DWWS01000045">
    <property type="protein sequence ID" value="HJC24606.1"/>
    <property type="molecule type" value="Genomic_DNA"/>
</dbReference>
<evidence type="ECO:0000256" key="2">
    <source>
        <dbReference type="SAM" id="Phobius"/>
    </source>
</evidence>
<keyword evidence="2" id="KW-0472">Membrane</keyword>
<keyword evidence="4" id="KW-0808">Transferase</keyword>
<dbReference type="InterPro" id="IPR036890">
    <property type="entry name" value="HATPase_C_sf"/>
</dbReference>
<proteinExistence type="predicted"/>
<feature type="domain" description="Histidine kinase/HSP90-like ATPase" evidence="3">
    <location>
        <begin position="472"/>
        <end position="583"/>
    </location>
</feature>
<reference evidence="4" key="2">
    <citation type="submission" date="2021-04" db="EMBL/GenBank/DDBJ databases">
        <authorList>
            <person name="Gilroy R."/>
        </authorList>
    </citation>
    <scope>NUCLEOTIDE SEQUENCE</scope>
    <source>
        <strain evidence="4">USAMLcec2-132</strain>
    </source>
</reference>
<comment type="caution">
    <text evidence="4">The sequence shown here is derived from an EMBL/GenBank/DDBJ whole genome shotgun (WGS) entry which is preliminary data.</text>
</comment>
<organism evidence="4 5">
    <name type="scientific">Candidatus Eisenbergiella merdavium</name>
    <dbReference type="NCBI Taxonomy" id="2838551"/>
    <lineage>
        <taxon>Bacteria</taxon>
        <taxon>Bacillati</taxon>
        <taxon>Bacillota</taxon>
        <taxon>Clostridia</taxon>
        <taxon>Lachnospirales</taxon>
        <taxon>Lachnospiraceae</taxon>
        <taxon>Eisenbergiella</taxon>
    </lineage>
</organism>
<dbReference type="GO" id="GO:0016020">
    <property type="term" value="C:membrane"/>
    <property type="evidence" value="ECO:0007669"/>
    <property type="project" value="InterPro"/>
</dbReference>
<keyword evidence="2" id="KW-1133">Transmembrane helix</keyword>
<dbReference type="Pfam" id="PF02518">
    <property type="entry name" value="HATPase_c"/>
    <property type="match status" value="1"/>
</dbReference>
<feature type="region of interest" description="Disordered" evidence="1">
    <location>
        <begin position="588"/>
        <end position="611"/>
    </location>
</feature>
<dbReference type="InterPro" id="IPR010559">
    <property type="entry name" value="Sig_transdc_His_kin_internal"/>
</dbReference>
<dbReference type="AlphaFoldDB" id="A0A9D2NI11"/>
<keyword evidence="4" id="KW-0418">Kinase</keyword>
<sequence>MKYRFLKDKLWVYLGTFTLPVFLLGMLFLSLIYVQERGKVQEKMGNSLELAARHMDSFISDSTAFQIYLGSGQRMGQFFRIFHSDSIDFESGIALKFLSAYMVALKSSRTDIHSVYFYLDNEDGRIITSEDNIETLGSGLADDEWLDPLLTMKGNETRAVVRGMPGSGYEKDVEMFSLFRRFPNYKGGIVINYALEEQKERLRQTAAFEKQYMMVADSAGQLLFSNYELGEEEQKMLSLWLAGQDEKGTVALNGRRWLIERAYEETGAFCVVTMVPYAVVNQILFSNMRIFIFLVPVLTMASAFLAYYRTRRNYEQLDEIIDIFDRAEKKLSLPEEHAGKDSVYGEILNNIIRTFLRNNQLQMQLAERKNRQTAAQLQALQYQINPHFLFNTLQAINYEILAISEGEYGNANRMVEDLSDMLRYSLDSFGQEVTVREEVENCKKYVDIQKMREDRSFAVEWEIDPRVEKQRIRRLLLQPLVENAVSHGLKYRENGRLRIAIRPEGGNVVFKVVDNGKGIAREELRQIRSRLEEGLKEELEIEHIGLQNVNQRLILTYGETAALRVLSRESVGTIQLFRLPFRAEEGENILGQGEREPRPGSLRKEAPEEEG</sequence>
<dbReference type="InterPro" id="IPR050640">
    <property type="entry name" value="Bact_2-comp_sensor_kinase"/>
</dbReference>
<dbReference type="Gene3D" id="3.30.565.10">
    <property type="entry name" value="Histidine kinase-like ATPase, C-terminal domain"/>
    <property type="match status" value="1"/>
</dbReference>
<gene>
    <name evidence="4" type="ORF">H9761_12975</name>
</gene>